<reference evidence="10 11" key="1">
    <citation type="submission" date="2020-08" db="EMBL/GenBank/DDBJ databases">
        <title>Genemic of Streptomyces polyaspartic.</title>
        <authorList>
            <person name="Liu W."/>
        </authorList>
    </citation>
    <scope>NUCLEOTIDE SEQUENCE [LARGE SCALE GENOMIC DNA]</scope>
    <source>
        <strain evidence="10 11">TRM66268-LWL</strain>
    </source>
</reference>
<dbReference type="Pfam" id="PF09922">
    <property type="entry name" value="LiaF-like_C"/>
    <property type="match status" value="1"/>
</dbReference>
<feature type="transmembrane region" description="Helical" evidence="7">
    <location>
        <begin position="107"/>
        <end position="125"/>
    </location>
</feature>
<dbReference type="Proteomes" id="UP000642284">
    <property type="component" value="Unassembled WGS sequence"/>
</dbReference>
<feature type="transmembrane region" description="Helical" evidence="7">
    <location>
        <begin position="265"/>
        <end position="287"/>
    </location>
</feature>
<dbReference type="InterPro" id="IPR007168">
    <property type="entry name" value="Phageshock_PspC_N"/>
</dbReference>
<feature type="compositionally biased region" description="Low complexity" evidence="6">
    <location>
        <begin position="161"/>
        <end position="172"/>
    </location>
</feature>
<feature type="domain" description="Phage shock protein PspC N-terminal" evidence="8">
    <location>
        <begin position="33"/>
        <end position="88"/>
    </location>
</feature>
<dbReference type="PANTHER" id="PTHR33885:SF3">
    <property type="entry name" value="PHAGE SHOCK PROTEIN C"/>
    <property type="match status" value="1"/>
</dbReference>
<keyword evidence="3 7" id="KW-0812">Transmembrane</keyword>
<feature type="region of interest" description="Disordered" evidence="6">
    <location>
        <begin position="1"/>
        <end position="37"/>
    </location>
</feature>
<feature type="transmembrane region" description="Helical" evidence="7">
    <location>
        <begin position="294"/>
        <end position="311"/>
    </location>
</feature>
<feature type="region of interest" description="Disordered" evidence="6">
    <location>
        <begin position="154"/>
        <end position="186"/>
    </location>
</feature>
<sequence>MEPMTDQHDTRTAEPADAAPGAGPDPAQAPAPRLRRDPEHKMLGGVCAGLGRHCDMDPVIFRIVLALLGAVGGIGLIFYGFAWLLIPADGEDENEARRMLTGRVDGPALTALLFALVGSGVMLSLVNNAGVLTFASVLAVLLAGAGYWSKERRKEVPSPDPVAAQAVADAPPETQAPPVSRGPSWWRDPIVKDGTHEGGTGYLWGPAELSGADLAPAQPRQSGLAPRRGPRWIGGWLFLLTLATGIVATAVTLEELGPNPSLGTGLTAGLACALAVLALGIAVSSFFGRTGAGSVVLALILTGLLAGASALPKEITTTWVRTEWRPTTAAEVRPAYNIGSGEGTLDLSKLDLKKDETVTTSSRIGAGRIKVIVPHDATVKVDVEVGVGDIRLHDSQPRPRGGGNEDIDVTPDLERRVTLPPPGGAKDGGTIELTLDVGIGQAEVARAAK</sequence>
<feature type="transmembrane region" description="Helical" evidence="7">
    <location>
        <begin position="59"/>
        <end position="86"/>
    </location>
</feature>
<proteinExistence type="predicted"/>
<feature type="transmembrane region" description="Helical" evidence="7">
    <location>
        <begin position="232"/>
        <end position="253"/>
    </location>
</feature>
<comment type="caution">
    <text evidence="10">The sequence shown here is derived from an EMBL/GenBank/DDBJ whole genome shotgun (WGS) entry which is preliminary data.</text>
</comment>
<evidence type="ECO:0000256" key="3">
    <source>
        <dbReference type="ARBA" id="ARBA00022692"/>
    </source>
</evidence>
<comment type="subcellular location">
    <subcellularLocation>
        <location evidence="1">Cell membrane</location>
        <topology evidence="1">Single-pass membrane protein</topology>
    </subcellularLocation>
</comment>
<feature type="compositionally biased region" description="Basic and acidic residues" evidence="6">
    <location>
        <begin position="1"/>
        <end position="14"/>
    </location>
</feature>
<feature type="domain" description="Cell wall-active antibiotics response LiaF-like C-terminal" evidence="9">
    <location>
        <begin position="338"/>
        <end position="396"/>
    </location>
</feature>
<protein>
    <submittedName>
        <fullName evidence="10">PspC domain-containing protein</fullName>
    </submittedName>
</protein>
<evidence type="ECO:0000256" key="2">
    <source>
        <dbReference type="ARBA" id="ARBA00022475"/>
    </source>
</evidence>
<feature type="region of interest" description="Disordered" evidence="6">
    <location>
        <begin position="392"/>
        <end position="411"/>
    </location>
</feature>
<evidence type="ECO:0000256" key="6">
    <source>
        <dbReference type="SAM" id="MobiDB-lite"/>
    </source>
</evidence>
<feature type="compositionally biased region" description="Low complexity" evidence="6">
    <location>
        <begin position="15"/>
        <end position="32"/>
    </location>
</feature>
<keyword evidence="11" id="KW-1185">Reference proteome</keyword>
<evidence type="ECO:0000256" key="7">
    <source>
        <dbReference type="SAM" id="Phobius"/>
    </source>
</evidence>
<dbReference type="Pfam" id="PF04024">
    <property type="entry name" value="PspC"/>
    <property type="match status" value="1"/>
</dbReference>
<dbReference type="InterPro" id="IPR052027">
    <property type="entry name" value="PspC"/>
</dbReference>
<gene>
    <name evidence="10" type="ORF">H9Y04_32560</name>
</gene>
<evidence type="ECO:0000313" key="10">
    <source>
        <dbReference type="EMBL" id="MBC9717270.1"/>
    </source>
</evidence>
<feature type="transmembrane region" description="Helical" evidence="7">
    <location>
        <begin position="131"/>
        <end position="148"/>
    </location>
</feature>
<name>A0ABR7SP59_9ACTN</name>
<accession>A0ABR7SP59</accession>
<dbReference type="EMBL" id="JACTVJ010000018">
    <property type="protein sequence ID" value="MBC9717270.1"/>
    <property type="molecule type" value="Genomic_DNA"/>
</dbReference>
<keyword evidence="4 7" id="KW-1133">Transmembrane helix</keyword>
<evidence type="ECO:0000259" key="8">
    <source>
        <dbReference type="Pfam" id="PF04024"/>
    </source>
</evidence>
<evidence type="ECO:0000256" key="4">
    <source>
        <dbReference type="ARBA" id="ARBA00022989"/>
    </source>
</evidence>
<keyword evidence="5 7" id="KW-0472">Membrane</keyword>
<evidence type="ECO:0000256" key="1">
    <source>
        <dbReference type="ARBA" id="ARBA00004162"/>
    </source>
</evidence>
<evidence type="ECO:0000256" key="5">
    <source>
        <dbReference type="ARBA" id="ARBA00023136"/>
    </source>
</evidence>
<keyword evidence="2" id="KW-1003">Cell membrane</keyword>
<evidence type="ECO:0000313" key="11">
    <source>
        <dbReference type="Proteomes" id="UP000642284"/>
    </source>
</evidence>
<dbReference type="InterPro" id="IPR024425">
    <property type="entry name" value="LiaF-like_C"/>
</dbReference>
<evidence type="ECO:0000259" key="9">
    <source>
        <dbReference type="Pfam" id="PF09922"/>
    </source>
</evidence>
<organism evidence="10 11">
    <name type="scientific">Streptomyces polyasparticus</name>
    <dbReference type="NCBI Taxonomy" id="2767826"/>
    <lineage>
        <taxon>Bacteria</taxon>
        <taxon>Bacillati</taxon>
        <taxon>Actinomycetota</taxon>
        <taxon>Actinomycetes</taxon>
        <taxon>Kitasatosporales</taxon>
        <taxon>Streptomycetaceae</taxon>
        <taxon>Streptomyces</taxon>
    </lineage>
</organism>
<dbReference type="PANTHER" id="PTHR33885">
    <property type="entry name" value="PHAGE SHOCK PROTEIN C"/>
    <property type="match status" value="1"/>
</dbReference>